<dbReference type="InterPro" id="IPR001789">
    <property type="entry name" value="Sig_transdc_resp-reg_receiver"/>
</dbReference>
<accession>A0A484PWF6</accession>
<evidence type="ECO:0000313" key="3">
    <source>
        <dbReference type="EMBL" id="VFR28847.1"/>
    </source>
</evidence>
<organism evidence="3">
    <name type="scientific">plant metagenome</name>
    <dbReference type="NCBI Taxonomy" id="1297885"/>
    <lineage>
        <taxon>unclassified sequences</taxon>
        <taxon>metagenomes</taxon>
        <taxon>organismal metagenomes</taxon>
    </lineage>
</organism>
<dbReference type="InterPro" id="IPR050595">
    <property type="entry name" value="Bact_response_regulator"/>
</dbReference>
<dbReference type="GO" id="GO:0008983">
    <property type="term" value="F:protein-glutamate O-methyltransferase activity"/>
    <property type="evidence" value="ECO:0007669"/>
    <property type="project" value="UniProtKB-EC"/>
</dbReference>
<keyword evidence="3" id="KW-0489">Methyltransferase</keyword>
<protein>
    <submittedName>
        <fullName evidence="3">Chemotaxis protein methyltransferase CheR</fullName>
        <ecNumber evidence="3">2.1.1.80</ecNumber>
    </submittedName>
</protein>
<evidence type="ECO:0000313" key="5">
    <source>
        <dbReference type="EMBL" id="VFR86387.1"/>
    </source>
</evidence>
<gene>
    <name evidence="3" type="ORF">ANDA3_0988</name>
    <name evidence="4" type="ORF">DAR2_0859</name>
    <name evidence="5" type="ORF">DAR3_0855</name>
</gene>
<proteinExistence type="predicted"/>
<evidence type="ECO:0000313" key="4">
    <source>
        <dbReference type="EMBL" id="VFR66500.1"/>
    </source>
</evidence>
<dbReference type="GO" id="GO:0032259">
    <property type="term" value="P:methylation"/>
    <property type="evidence" value="ECO:0007669"/>
    <property type="project" value="UniProtKB-KW"/>
</dbReference>
<keyword evidence="1" id="KW-0597">Phosphoprotein</keyword>
<dbReference type="SMART" id="SM00448">
    <property type="entry name" value="REC"/>
    <property type="match status" value="1"/>
</dbReference>
<feature type="domain" description="Response regulatory" evidence="2">
    <location>
        <begin position="8"/>
        <end position="121"/>
    </location>
</feature>
<dbReference type="AlphaFoldDB" id="A0A484PWF6"/>
<keyword evidence="3" id="KW-0808">Transferase</keyword>
<dbReference type="SUPFAM" id="SSF52172">
    <property type="entry name" value="CheY-like"/>
    <property type="match status" value="1"/>
</dbReference>
<evidence type="ECO:0000256" key="1">
    <source>
        <dbReference type="ARBA" id="ARBA00022553"/>
    </source>
</evidence>
<dbReference type="EMBL" id="CAADIC010000011">
    <property type="protein sequence ID" value="VFR28847.1"/>
    <property type="molecule type" value="Genomic_DNA"/>
</dbReference>
<evidence type="ECO:0000259" key="2">
    <source>
        <dbReference type="PROSITE" id="PS50110"/>
    </source>
</evidence>
<name>A0A484PWF6_9ZZZZ</name>
<dbReference type="GO" id="GO:0000160">
    <property type="term" value="P:phosphorelay signal transduction system"/>
    <property type="evidence" value="ECO:0007669"/>
    <property type="project" value="InterPro"/>
</dbReference>
<dbReference type="PANTHER" id="PTHR44591">
    <property type="entry name" value="STRESS RESPONSE REGULATOR PROTEIN 1"/>
    <property type="match status" value="1"/>
</dbReference>
<dbReference type="EC" id="2.1.1.80" evidence="3"/>
<dbReference type="EMBL" id="CAADIL010000008">
    <property type="protein sequence ID" value="VFR66500.1"/>
    <property type="molecule type" value="Genomic_DNA"/>
</dbReference>
<sequence>MSETPPLRVLLVDDNDLAAELLAEFVGIVGHQVHVAGTATEGLALATEHAPQVAIVDIILPDMDGYQLAKRLRAQFGANLLILALSGLPRNADHADDAVFDGWLEKPVDLAALESRLQQAAAERAS</sequence>
<dbReference type="EMBL" id="CAADIJ010000027">
    <property type="protein sequence ID" value="VFR86387.1"/>
    <property type="molecule type" value="Genomic_DNA"/>
</dbReference>
<dbReference type="PANTHER" id="PTHR44591:SF3">
    <property type="entry name" value="RESPONSE REGULATORY DOMAIN-CONTAINING PROTEIN"/>
    <property type="match status" value="1"/>
</dbReference>
<dbReference type="InterPro" id="IPR011006">
    <property type="entry name" value="CheY-like_superfamily"/>
</dbReference>
<reference evidence="3" key="1">
    <citation type="submission" date="2019-03" db="EMBL/GenBank/DDBJ databases">
        <authorList>
            <person name="Danneels B."/>
        </authorList>
    </citation>
    <scope>NUCLEOTIDE SEQUENCE</scope>
</reference>
<dbReference type="PROSITE" id="PS50110">
    <property type="entry name" value="RESPONSE_REGULATORY"/>
    <property type="match status" value="1"/>
</dbReference>
<dbReference type="Pfam" id="PF00072">
    <property type="entry name" value="Response_reg"/>
    <property type="match status" value="1"/>
</dbReference>
<dbReference type="Gene3D" id="3.40.50.2300">
    <property type="match status" value="1"/>
</dbReference>